<evidence type="ECO:0000256" key="1">
    <source>
        <dbReference type="SAM" id="MobiDB-lite"/>
    </source>
</evidence>
<proteinExistence type="predicted"/>
<dbReference type="GO" id="GO:0006888">
    <property type="term" value="P:endoplasmic reticulum to Golgi vesicle-mediated transport"/>
    <property type="evidence" value="ECO:0007669"/>
    <property type="project" value="TreeGrafter"/>
</dbReference>
<gene>
    <name evidence="2" type="ORF">CXG81DRAFT_25709</name>
</gene>
<feature type="compositionally biased region" description="Pro residues" evidence="1">
    <location>
        <begin position="593"/>
        <end position="610"/>
    </location>
</feature>
<evidence type="ECO:0000313" key="3">
    <source>
        <dbReference type="Proteomes" id="UP000274922"/>
    </source>
</evidence>
<dbReference type="Gene3D" id="1.10.357.150">
    <property type="match status" value="1"/>
</dbReference>
<dbReference type="GO" id="GO:0005737">
    <property type="term" value="C:cytoplasm"/>
    <property type="evidence" value="ECO:0007669"/>
    <property type="project" value="GOC"/>
</dbReference>
<accession>A0A4P9X8J3</accession>
<keyword evidence="3" id="KW-1185">Reference proteome</keyword>
<protein>
    <submittedName>
        <fullName evidence="2">Uncharacterized protein</fullName>
    </submittedName>
</protein>
<dbReference type="PANTHER" id="PTHR12205">
    <property type="entry name" value="CENTROMERE/KINETOCHORE PROTEIN ZW10"/>
    <property type="match status" value="1"/>
</dbReference>
<evidence type="ECO:0000313" key="2">
    <source>
        <dbReference type="EMBL" id="RKP01613.1"/>
    </source>
</evidence>
<dbReference type="GO" id="GO:1990423">
    <property type="term" value="C:RZZ complex"/>
    <property type="evidence" value="ECO:0007669"/>
    <property type="project" value="TreeGrafter"/>
</dbReference>
<reference evidence="3" key="1">
    <citation type="journal article" date="2018" name="Nat. Microbiol.">
        <title>Leveraging single-cell genomics to expand the fungal tree of life.</title>
        <authorList>
            <person name="Ahrendt S.R."/>
            <person name="Quandt C.A."/>
            <person name="Ciobanu D."/>
            <person name="Clum A."/>
            <person name="Salamov A."/>
            <person name="Andreopoulos B."/>
            <person name="Cheng J.F."/>
            <person name="Woyke T."/>
            <person name="Pelin A."/>
            <person name="Henrissat B."/>
            <person name="Reynolds N.K."/>
            <person name="Benny G.L."/>
            <person name="Smith M.E."/>
            <person name="James T.Y."/>
            <person name="Grigoriev I.V."/>
        </authorList>
    </citation>
    <scope>NUCLEOTIDE SEQUENCE [LARGE SCALE GENOMIC DNA]</scope>
    <source>
        <strain evidence="3">ATCC 52028</strain>
    </source>
</reference>
<dbReference type="GO" id="GO:0007094">
    <property type="term" value="P:mitotic spindle assembly checkpoint signaling"/>
    <property type="evidence" value="ECO:0007669"/>
    <property type="project" value="TreeGrafter"/>
</dbReference>
<dbReference type="Proteomes" id="UP000274922">
    <property type="component" value="Unassembled WGS sequence"/>
</dbReference>
<sequence length="1054" mass="110418">MATAEIARAVLQLLLEPLHRHDGASASRAAVTPGSAVTAAAASPVAALSLPSPTRPKRAAAAVLDDVALTPAMLDHCLSVIQRHVKDTAYTVEHQLHAAPATLAAFEAHRRRLADAYERRAACGRAMQAAAAEQAQLAAAWAQHAASAWTARAAARASAHRVAGLAALTDVTAGLAAVPAALARAAFSDAAAALARVQRALALPVLVACARTNVVALLAGEAAEHQRVLRHAMETTFLDLVNVRLVQPTEPLYPQVSDAADGEAMVVFVHRRRSLRAAAVAGTATPTSTAAPWPDLASDDDGSDDDPGNDGNGGRNAVDGTGVTPLHGTLDALLAADMLDGPLDALIEKLRKLVVQPVADDLDQLGRPGTPAAAPRRWYTRDVTDAALAIGWTPAPTSTASSWSDDAADTVDAACDQIVDRLRIVLKLYDLFSRALLGTPLTPSAPPPDAESAAASRSAAAQHVVMRLVAGTWPRLVAPLIHPTHGTLRRLLPDRRHALPAFLRRLDAAVAVERVLRDHHLLPSSISDAPDAAEASLAAAVADANRCYGDALYAHVVSDARRWAAMPADLGRARPGVPEPSAAERQWCARLAAPPPPPPPPSSVPGPADPPALLKPLVDLVPRAYRQAPEAPSSQPPLVSQRARDLVARLYRAVLDADLVPSTAPSPADAAPRSAEARAMDAAVARALLDAIRDAVQVYTAGVPAVLAGAPPGEGPQLPDGARGAFRSGILEGDALLLHNDLVFLAHHVLRLLPAFAAVRIAGDGAASVRDLRDRAALALRCAAHHRTQHVQAHIAWLQETLQRAGGLRDLLAPSRRDHVALLTRQLRDHLRRSVVSPAPGPPGWRALLALPILRHATTSLVAGVLARVADHVLQELDDIGADESHALAVYLARLADLGHVVALGDPETRAAAEAAIRDAAWLRGLDGEADVPPAPVFEVAAPPHPDGVAAMEAAFQSRAAQLSPVLMAAMPAVWRRMCRVMWVLEAPLRAIAAAFDAARGAQQQQQRQLEPSSATPGLLADMSAAETARMVKALFADSPFRTACLASMQSPAS</sequence>
<feature type="compositionally biased region" description="Acidic residues" evidence="1">
    <location>
        <begin position="297"/>
        <end position="308"/>
    </location>
</feature>
<dbReference type="EMBL" id="ML014166">
    <property type="protein sequence ID" value="RKP01613.1"/>
    <property type="molecule type" value="Genomic_DNA"/>
</dbReference>
<name>A0A4P9X8J3_9FUNG</name>
<feature type="region of interest" description="Disordered" evidence="1">
    <location>
        <begin position="590"/>
        <end position="613"/>
    </location>
</feature>
<feature type="region of interest" description="Disordered" evidence="1">
    <location>
        <begin position="280"/>
        <end position="322"/>
    </location>
</feature>
<dbReference type="AlphaFoldDB" id="A0A4P9X8J3"/>
<organism evidence="2 3">
    <name type="scientific">Caulochytrium protostelioides</name>
    <dbReference type="NCBI Taxonomy" id="1555241"/>
    <lineage>
        <taxon>Eukaryota</taxon>
        <taxon>Fungi</taxon>
        <taxon>Fungi incertae sedis</taxon>
        <taxon>Chytridiomycota</taxon>
        <taxon>Chytridiomycota incertae sedis</taxon>
        <taxon>Chytridiomycetes</taxon>
        <taxon>Caulochytriales</taxon>
        <taxon>Caulochytriaceae</taxon>
        <taxon>Caulochytrium</taxon>
    </lineage>
</organism>
<dbReference type="InterPro" id="IPR046362">
    <property type="entry name" value="Zw10/DSL1_C_sf"/>
</dbReference>
<dbReference type="PANTHER" id="PTHR12205:SF0">
    <property type="entry name" value="CENTROMERE_KINETOCHORE PROTEIN ZW10 HOMOLOG"/>
    <property type="match status" value="1"/>
</dbReference>
<feature type="compositionally biased region" description="Low complexity" evidence="1">
    <location>
        <begin position="280"/>
        <end position="291"/>
    </location>
</feature>